<feature type="domain" description="SusD-like N-terminal" evidence="8">
    <location>
        <begin position="46"/>
        <end position="224"/>
    </location>
</feature>
<dbReference type="InterPro" id="IPR033985">
    <property type="entry name" value="SusD-like_N"/>
</dbReference>
<feature type="chain" id="PRO_5043913338" evidence="6">
    <location>
        <begin position="23"/>
        <end position="564"/>
    </location>
</feature>
<feature type="domain" description="RagB/SusD" evidence="7">
    <location>
        <begin position="276"/>
        <end position="557"/>
    </location>
</feature>
<evidence type="ECO:0000256" key="4">
    <source>
        <dbReference type="ARBA" id="ARBA00023136"/>
    </source>
</evidence>
<dbReference type="InterPro" id="IPR011990">
    <property type="entry name" value="TPR-like_helical_dom_sf"/>
</dbReference>
<dbReference type="CDD" id="cd08977">
    <property type="entry name" value="SusD"/>
    <property type="match status" value="1"/>
</dbReference>
<evidence type="ECO:0000259" key="8">
    <source>
        <dbReference type="Pfam" id="PF14322"/>
    </source>
</evidence>
<dbReference type="Pfam" id="PF14322">
    <property type="entry name" value="SusD-like_3"/>
    <property type="match status" value="1"/>
</dbReference>
<dbReference type="Proteomes" id="UP001205506">
    <property type="component" value="Unassembled WGS sequence"/>
</dbReference>
<evidence type="ECO:0000256" key="6">
    <source>
        <dbReference type="SAM" id="SignalP"/>
    </source>
</evidence>
<dbReference type="SUPFAM" id="SSF48452">
    <property type="entry name" value="TPR-like"/>
    <property type="match status" value="1"/>
</dbReference>
<protein>
    <submittedName>
        <fullName evidence="9">RagB/SusD family nutrient uptake outer membrane protein</fullName>
    </submittedName>
</protein>
<evidence type="ECO:0000313" key="9">
    <source>
        <dbReference type="EMBL" id="MCP9550775.1"/>
    </source>
</evidence>
<comment type="subcellular location">
    <subcellularLocation>
        <location evidence="1">Cell outer membrane</location>
    </subcellularLocation>
</comment>
<dbReference type="Pfam" id="PF07980">
    <property type="entry name" value="SusD_RagB"/>
    <property type="match status" value="1"/>
</dbReference>
<evidence type="ECO:0000256" key="2">
    <source>
        <dbReference type="ARBA" id="ARBA00006275"/>
    </source>
</evidence>
<accession>A0AAW5IE08</accession>
<evidence type="ECO:0000256" key="5">
    <source>
        <dbReference type="ARBA" id="ARBA00023237"/>
    </source>
</evidence>
<reference evidence="9" key="1">
    <citation type="submission" date="2022-07" db="EMBL/GenBank/DDBJ databases">
        <title>Prevotella copri.</title>
        <authorList>
            <person name="Yang C."/>
        </authorList>
    </citation>
    <scope>NUCLEOTIDE SEQUENCE</scope>
    <source>
        <strain evidence="9">HF1805</strain>
    </source>
</reference>
<dbReference type="GO" id="GO:0009279">
    <property type="term" value="C:cell outer membrane"/>
    <property type="evidence" value="ECO:0007669"/>
    <property type="project" value="UniProtKB-SubCell"/>
</dbReference>
<dbReference type="AlphaFoldDB" id="A0AAW5IE08"/>
<proteinExistence type="inferred from homology"/>
<comment type="similarity">
    <text evidence="2">Belongs to the SusD family.</text>
</comment>
<gene>
    <name evidence="9" type="ORF">NNC68_15065</name>
</gene>
<evidence type="ECO:0000259" key="7">
    <source>
        <dbReference type="Pfam" id="PF07980"/>
    </source>
</evidence>
<dbReference type="PROSITE" id="PS51257">
    <property type="entry name" value="PROKAR_LIPOPROTEIN"/>
    <property type="match status" value="1"/>
</dbReference>
<keyword evidence="5" id="KW-0998">Cell outer membrane</keyword>
<keyword evidence="3 6" id="KW-0732">Signal</keyword>
<dbReference type="InterPro" id="IPR012944">
    <property type="entry name" value="SusD_RagB_dom"/>
</dbReference>
<organism evidence="9 10">
    <name type="scientific">Segatella copri</name>
    <dbReference type="NCBI Taxonomy" id="165179"/>
    <lineage>
        <taxon>Bacteria</taxon>
        <taxon>Pseudomonadati</taxon>
        <taxon>Bacteroidota</taxon>
        <taxon>Bacteroidia</taxon>
        <taxon>Bacteroidales</taxon>
        <taxon>Prevotellaceae</taxon>
        <taxon>Segatella</taxon>
    </lineage>
</organism>
<sequence length="564" mass="64055">MRTKYIMSIAFAAMTLSLTTSCDDGLLDQSPLNSYSDDAVWGDLALSKIYLNAQYANLEAENMKGTRYSNYTEEVFQKHLYGSETVTAGLLNCDTYSFGWDKTNYDAWGTIYGYIKSLNLMLEKIDNVPGDEAERNCQKGQALFLRAWNYHLLYSLYGRVPLVDKTFQLNEKFELKRAELDEVADFICKDLDEAATLLPEKYDDSELGRATVGAALALKSRVLLYKASPLFGTPSREKWQAAADAAKAVMDLGVYSLKSVSNSEEYGALFLDPTNPEVIFEKLFDPKYGAGENNSYIFQAPCGSGNGFEGWGNFDPTQEIVDKFQMADGTKPVLQDRYTSYPWGGREIRFNAAFILDGDKWGYGKSAREVETFIPGEDGVVTGKDSNQGESWWNASNTGYSMRKFLDPSYDNYGTTQHVTPWFFIRLAEIYLNYAECELQLGNIDEAMTYINKVRTRALLPAATAANAEQAWDAYYYERQIELVFEGQHWFDLRRWKKMEECYSKPVTGVIIYKYKDGHKEYQTGNVVANRIFNGEAPAGAHYWMPVPRYELRRSNLIDGAPYE</sequence>
<dbReference type="Gene3D" id="1.25.40.390">
    <property type="match status" value="1"/>
</dbReference>
<comment type="caution">
    <text evidence="9">The sequence shown here is derived from an EMBL/GenBank/DDBJ whole genome shotgun (WGS) entry which is preliminary data.</text>
</comment>
<feature type="signal peptide" evidence="6">
    <location>
        <begin position="1"/>
        <end position="22"/>
    </location>
</feature>
<dbReference type="EMBL" id="JANDWU010000047">
    <property type="protein sequence ID" value="MCP9550775.1"/>
    <property type="molecule type" value="Genomic_DNA"/>
</dbReference>
<keyword evidence="4" id="KW-0472">Membrane</keyword>
<dbReference type="RefSeq" id="WP_254971695.1">
    <property type="nucleotide sequence ID" value="NZ_JANDWU010000047.1"/>
</dbReference>
<evidence type="ECO:0000256" key="1">
    <source>
        <dbReference type="ARBA" id="ARBA00004442"/>
    </source>
</evidence>
<evidence type="ECO:0000313" key="10">
    <source>
        <dbReference type="Proteomes" id="UP001205506"/>
    </source>
</evidence>
<name>A0AAW5IE08_9BACT</name>
<evidence type="ECO:0000256" key="3">
    <source>
        <dbReference type="ARBA" id="ARBA00022729"/>
    </source>
</evidence>